<dbReference type="Proteomes" id="UP000241426">
    <property type="component" value="Unassembled WGS sequence"/>
</dbReference>
<dbReference type="Pfam" id="PF14397">
    <property type="entry name" value="ATPgrasp_ST"/>
    <property type="match status" value="1"/>
</dbReference>
<dbReference type="EMBL" id="PYNF01000015">
    <property type="protein sequence ID" value="PSU96549.1"/>
    <property type="molecule type" value="Genomic_DNA"/>
</dbReference>
<organism evidence="2 3">
    <name type="scientific">Photobacterium kishitanii</name>
    <dbReference type="NCBI Taxonomy" id="318456"/>
    <lineage>
        <taxon>Bacteria</taxon>
        <taxon>Pseudomonadati</taxon>
        <taxon>Pseudomonadota</taxon>
        <taxon>Gammaproteobacteria</taxon>
        <taxon>Vibrionales</taxon>
        <taxon>Vibrionaceae</taxon>
        <taxon>Photobacterium</taxon>
    </lineage>
</organism>
<dbReference type="InterPro" id="IPR039523">
    <property type="entry name" value="RimK-rel_E_lig_ATP-grasp"/>
</dbReference>
<proteinExistence type="predicted"/>
<evidence type="ECO:0000313" key="3">
    <source>
        <dbReference type="Proteomes" id="UP000241426"/>
    </source>
</evidence>
<name>A0A0B7JHN0_9GAMM</name>
<evidence type="ECO:0000313" key="2">
    <source>
        <dbReference type="EMBL" id="PSU96549.1"/>
    </source>
</evidence>
<gene>
    <name evidence="2" type="ORF">C9J27_16545</name>
</gene>
<accession>A0A2T3KFB2</accession>
<dbReference type="AlphaFoldDB" id="A0A0B7JHN0"/>
<accession>A0A0B7JHN0</accession>
<sequence>MHYLNELLFMNMDKIKQAYTYIRDYRYNTFLNKEAMEVLANLEQSKGKFPQSLKDQCDNYAKNTLGDIKYAPWLYVYSIMRGEFKQGWIPDNYYGRVVLPKSNGISGTAAQIKNISALLLSSNLFPDLVSYSGGIFSISASNKILKSEEVKDFLFKDHETVIYKLNSSYQGKGIHFFNKNEFCVDKIAKIGSGIFQKVIVQHDVFNELFPKPGATIRLTTVLTPEGKVDVRGAYLRLGIGSDEFVKSSTNIRVGINLDSGELFNNGYTSDWFEISEHPTTKKAFKGVMIPNFKQACDDVIALHKNYPFVQSIGWDVIINDQGSVEIMEWNAVHNGIKFTEAIQGPMFADMPWTDKKFIAA</sequence>
<comment type="caution">
    <text evidence="2">The sequence shown here is derived from an EMBL/GenBank/DDBJ whole genome shotgun (WGS) entry which is preliminary data.</text>
</comment>
<reference evidence="2 3" key="1">
    <citation type="submission" date="2018-01" db="EMBL/GenBank/DDBJ databases">
        <title>Whole genome sequencing of Histamine producing bacteria.</title>
        <authorList>
            <person name="Butler K."/>
        </authorList>
    </citation>
    <scope>NUCLEOTIDE SEQUENCE [LARGE SCALE GENOMIC DNA]</scope>
    <source>
        <strain evidence="2 3">FS-7.2</strain>
    </source>
</reference>
<evidence type="ECO:0000259" key="1">
    <source>
        <dbReference type="Pfam" id="PF14397"/>
    </source>
</evidence>
<dbReference type="eggNOG" id="ENOG502ZC93">
    <property type="taxonomic scope" value="Bacteria"/>
</dbReference>
<feature type="domain" description="Alpha-L-glutamate ligase-related protein ATP-grasp" evidence="1">
    <location>
        <begin position="194"/>
        <end position="340"/>
    </location>
</feature>
<protein>
    <recommendedName>
        <fullName evidence="1">Alpha-L-glutamate ligase-related protein ATP-grasp domain-containing protein</fullName>
    </recommendedName>
</protein>